<dbReference type="PANTHER" id="PTHR33507">
    <property type="entry name" value="INNER MEMBRANE PROTEIN YBBJ"/>
    <property type="match status" value="1"/>
</dbReference>
<dbReference type="PANTHER" id="PTHR33507:SF3">
    <property type="entry name" value="INNER MEMBRANE PROTEIN YBBJ"/>
    <property type="match status" value="1"/>
</dbReference>
<evidence type="ECO:0000313" key="3">
    <source>
        <dbReference type="Proteomes" id="UP000001951"/>
    </source>
</evidence>
<keyword evidence="1" id="KW-1133">Transmembrane helix</keyword>
<dbReference type="OrthoDB" id="7161183at2"/>
<proteinExistence type="predicted"/>
<evidence type="ECO:0000256" key="1">
    <source>
        <dbReference type="SAM" id="Phobius"/>
    </source>
</evidence>
<protein>
    <submittedName>
        <fullName evidence="2">Membrane protein</fullName>
    </submittedName>
</protein>
<dbReference type="Gene3D" id="2.40.50.140">
    <property type="entry name" value="Nucleic acid-binding proteins"/>
    <property type="match status" value="1"/>
</dbReference>
<gene>
    <name evidence="2" type="ordered locus">RBE_0957</name>
</gene>
<dbReference type="Proteomes" id="UP000001951">
    <property type="component" value="Chromosome"/>
</dbReference>
<dbReference type="InterPro" id="IPR052165">
    <property type="entry name" value="Membrane_assoc_protease"/>
</dbReference>
<evidence type="ECO:0000313" key="2">
    <source>
        <dbReference type="EMBL" id="ABE05038.1"/>
    </source>
</evidence>
<accession>Q1RHX6</accession>
<sequence>MFMINEYLTEIWLIIGVICIIAEFFAIPNIGFLFFGFGALLNALIIYNYPLISLTNQITLFGLISLIWFCILYYPLKKYVYSKTTTNENYSDMIGKEAEVYSDVISEENLGQVKWSGVIMNAYLAPNEKAKSGDKVFITKVKGNILICSKHRPK</sequence>
<keyword evidence="1" id="KW-0812">Transmembrane</keyword>
<feature type="transmembrane region" description="Helical" evidence="1">
    <location>
        <begin position="58"/>
        <end position="76"/>
    </location>
</feature>
<dbReference type="GO" id="GO:0005886">
    <property type="term" value="C:plasma membrane"/>
    <property type="evidence" value="ECO:0007669"/>
    <property type="project" value="TreeGrafter"/>
</dbReference>
<dbReference type="KEGG" id="rbe:RBE_0957"/>
<keyword evidence="1" id="KW-0472">Membrane</keyword>
<dbReference type="InterPro" id="IPR012340">
    <property type="entry name" value="NA-bd_OB-fold"/>
</dbReference>
<dbReference type="AlphaFoldDB" id="Q1RHX6"/>
<dbReference type="eggNOG" id="COG1585">
    <property type="taxonomic scope" value="Bacteria"/>
</dbReference>
<feature type="transmembrane region" description="Helical" evidence="1">
    <location>
        <begin position="7"/>
        <end position="26"/>
    </location>
</feature>
<dbReference type="HOGENOM" id="CLU_137957_0_0_5"/>
<reference evidence="2 3" key="1">
    <citation type="journal article" date="2006" name="PLoS Genet.">
        <title>Genome sequence of Rickettsia bellii illuminates the role of amoebae in gene exchanges between intracellular pathogens.</title>
        <authorList>
            <person name="Ogata H."/>
            <person name="La Scola B."/>
            <person name="Audic S."/>
            <person name="Renesto P."/>
            <person name="Blanc G."/>
            <person name="Robert C."/>
            <person name="Fournier P.-E."/>
            <person name="Claverie J.-M."/>
            <person name="Raoult D."/>
        </authorList>
    </citation>
    <scope>NUCLEOTIDE SEQUENCE [LARGE SCALE GENOMIC DNA]</scope>
    <source>
        <strain evidence="2 3">RML369-C</strain>
    </source>
</reference>
<dbReference type="EMBL" id="CP000087">
    <property type="protein sequence ID" value="ABE05038.1"/>
    <property type="molecule type" value="Genomic_DNA"/>
</dbReference>
<dbReference type="RefSeq" id="WP_011477619.1">
    <property type="nucleotide sequence ID" value="NC_007940.1"/>
</dbReference>
<name>Q1RHX6_RICBR</name>
<organism evidence="2 3">
    <name type="scientific">Rickettsia bellii (strain RML369-C)</name>
    <dbReference type="NCBI Taxonomy" id="336407"/>
    <lineage>
        <taxon>Bacteria</taxon>
        <taxon>Pseudomonadati</taxon>
        <taxon>Pseudomonadota</taxon>
        <taxon>Alphaproteobacteria</taxon>
        <taxon>Rickettsiales</taxon>
        <taxon>Rickettsiaceae</taxon>
        <taxon>Rickettsieae</taxon>
        <taxon>Rickettsia</taxon>
        <taxon>belli group</taxon>
    </lineage>
</organism>